<evidence type="ECO:0000256" key="1">
    <source>
        <dbReference type="ARBA" id="ARBA00018672"/>
    </source>
</evidence>
<organism evidence="12 13">
    <name type="scientific">Thermincola potens (strain JR)</name>
    <dbReference type="NCBI Taxonomy" id="635013"/>
    <lineage>
        <taxon>Bacteria</taxon>
        <taxon>Bacillati</taxon>
        <taxon>Bacillota</taxon>
        <taxon>Clostridia</taxon>
        <taxon>Eubacteriales</taxon>
        <taxon>Thermincolaceae</taxon>
        <taxon>Thermincola</taxon>
    </lineage>
</organism>
<dbReference type="SUPFAM" id="SSF46894">
    <property type="entry name" value="C-terminal effector domain of the bipartite response regulators"/>
    <property type="match status" value="1"/>
</dbReference>
<keyword evidence="2 8" id="KW-0597">Phosphoprotein</keyword>
<proteinExistence type="predicted"/>
<dbReference type="eggNOG" id="COG0745">
    <property type="taxonomic scope" value="Bacteria"/>
</dbReference>
<dbReference type="InterPro" id="IPR011006">
    <property type="entry name" value="CheY-like_superfamily"/>
</dbReference>
<evidence type="ECO:0000259" key="10">
    <source>
        <dbReference type="PROSITE" id="PS50110"/>
    </source>
</evidence>
<feature type="domain" description="Response regulatory" evidence="10">
    <location>
        <begin position="2"/>
        <end position="116"/>
    </location>
</feature>
<feature type="modified residue" description="4-aspartylphosphate" evidence="8">
    <location>
        <position position="51"/>
    </location>
</feature>
<dbReference type="Proteomes" id="UP000002377">
    <property type="component" value="Chromosome"/>
</dbReference>
<dbReference type="GO" id="GO:0005829">
    <property type="term" value="C:cytosol"/>
    <property type="evidence" value="ECO:0007669"/>
    <property type="project" value="TreeGrafter"/>
</dbReference>
<gene>
    <name evidence="12" type="ordered locus">TherJR_2638</name>
</gene>
<keyword evidence="3" id="KW-0902">Two-component regulatory system</keyword>
<dbReference type="KEGG" id="tjr:TherJR_2638"/>
<dbReference type="Gene3D" id="6.10.250.690">
    <property type="match status" value="1"/>
</dbReference>
<dbReference type="Gene3D" id="1.10.10.10">
    <property type="entry name" value="Winged helix-like DNA-binding domain superfamily/Winged helix DNA-binding domain"/>
    <property type="match status" value="1"/>
</dbReference>
<dbReference type="HOGENOM" id="CLU_000445_30_1_9"/>
<evidence type="ECO:0000256" key="3">
    <source>
        <dbReference type="ARBA" id="ARBA00023012"/>
    </source>
</evidence>
<dbReference type="Pfam" id="PF00486">
    <property type="entry name" value="Trans_reg_C"/>
    <property type="match status" value="1"/>
</dbReference>
<dbReference type="GO" id="GO:0032993">
    <property type="term" value="C:protein-DNA complex"/>
    <property type="evidence" value="ECO:0007669"/>
    <property type="project" value="TreeGrafter"/>
</dbReference>
<evidence type="ECO:0000256" key="4">
    <source>
        <dbReference type="ARBA" id="ARBA00023015"/>
    </source>
</evidence>
<feature type="DNA-binding region" description="OmpR/PhoB-type" evidence="9">
    <location>
        <begin position="125"/>
        <end position="223"/>
    </location>
</feature>
<evidence type="ECO:0000313" key="13">
    <source>
        <dbReference type="Proteomes" id="UP000002377"/>
    </source>
</evidence>
<dbReference type="STRING" id="635013.TherJR_2638"/>
<dbReference type="InterPro" id="IPR016032">
    <property type="entry name" value="Sig_transdc_resp-reg_C-effctor"/>
</dbReference>
<sequence>MRLLLVEDEKRLADALAYIFKKNNYGIDVAYDGITGQEMAETGIYDLIILDRMLPKKEGVSVLKHLRSIGIKTPVLLLTARDAVEDRVEGLDAGADDYLVKPFATEELLARIRALARRQSENFHSEKIRVGSLTLDPLHCEITCGDEKVRLTYKETQLLELFMRNSGQVITKEQILDRVWGLDSEVELNNVEIYIHYLRKKIVPEKSKVRLETVRGVGYCLKEEPNVSQAENQTHID</sequence>
<dbReference type="EMBL" id="CP002028">
    <property type="protein sequence ID" value="ADG83474.1"/>
    <property type="molecule type" value="Genomic_DNA"/>
</dbReference>
<dbReference type="OrthoDB" id="9790454at2"/>
<reference evidence="12 13" key="1">
    <citation type="submission" date="2010-05" db="EMBL/GenBank/DDBJ databases">
        <title>Complete sequence of Thermincola sp. JR.</title>
        <authorList>
            <consortium name="US DOE Joint Genome Institute"/>
            <person name="Lucas S."/>
            <person name="Copeland A."/>
            <person name="Lapidus A."/>
            <person name="Cheng J.-F."/>
            <person name="Bruce D."/>
            <person name="Goodwin L."/>
            <person name="Pitluck S."/>
            <person name="Chertkov O."/>
            <person name="Detter J.C."/>
            <person name="Han C."/>
            <person name="Tapia R."/>
            <person name="Land M."/>
            <person name="Hauser L."/>
            <person name="Kyrpides N."/>
            <person name="Mikhailova N."/>
            <person name="Hazen T.C."/>
            <person name="Woyke T."/>
        </authorList>
    </citation>
    <scope>NUCLEOTIDE SEQUENCE [LARGE SCALE GENOMIC DNA]</scope>
    <source>
        <strain evidence="12 13">JR</strain>
    </source>
</reference>
<dbReference type="PROSITE" id="PS51755">
    <property type="entry name" value="OMPR_PHOB"/>
    <property type="match status" value="1"/>
</dbReference>
<dbReference type="PROSITE" id="PS50110">
    <property type="entry name" value="RESPONSE_REGULATORY"/>
    <property type="match status" value="1"/>
</dbReference>
<dbReference type="GO" id="GO:0000976">
    <property type="term" value="F:transcription cis-regulatory region binding"/>
    <property type="evidence" value="ECO:0007669"/>
    <property type="project" value="TreeGrafter"/>
</dbReference>
<dbReference type="PANTHER" id="PTHR48111:SF22">
    <property type="entry name" value="REGULATOR OF RPOS"/>
    <property type="match status" value="1"/>
</dbReference>
<evidence type="ECO:0000256" key="9">
    <source>
        <dbReference type="PROSITE-ProRule" id="PRU01091"/>
    </source>
</evidence>
<keyword evidence="4" id="KW-0805">Transcription regulation</keyword>
<evidence type="ECO:0000256" key="5">
    <source>
        <dbReference type="ARBA" id="ARBA00023125"/>
    </source>
</evidence>
<feature type="domain" description="OmpR/PhoB-type" evidence="11">
    <location>
        <begin position="125"/>
        <end position="223"/>
    </location>
</feature>
<dbReference type="InterPro" id="IPR039420">
    <property type="entry name" value="WalR-like"/>
</dbReference>
<keyword evidence="6" id="KW-0804">Transcription</keyword>
<accession>D5XC22</accession>
<evidence type="ECO:0000256" key="2">
    <source>
        <dbReference type="ARBA" id="ARBA00022553"/>
    </source>
</evidence>
<name>D5XC22_THEPJ</name>
<dbReference type="GO" id="GO:0000156">
    <property type="term" value="F:phosphorelay response regulator activity"/>
    <property type="evidence" value="ECO:0007669"/>
    <property type="project" value="TreeGrafter"/>
</dbReference>
<dbReference type="InterPro" id="IPR001867">
    <property type="entry name" value="OmpR/PhoB-type_DNA-bd"/>
</dbReference>
<dbReference type="PANTHER" id="PTHR48111">
    <property type="entry name" value="REGULATOR OF RPOS"/>
    <property type="match status" value="1"/>
</dbReference>
<comment type="function">
    <text evidence="7">May play the central regulatory role in sporulation. It may be an element of the effector pathway responsible for the activation of sporulation genes in response to nutritional stress. Spo0A may act in concert with spo0H (a sigma factor) to control the expression of some genes that are critical to the sporulation process.</text>
</comment>
<dbReference type="SMART" id="SM00448">
    <property type="entry name" value="REC"/>
    <property type="match status" value="1"/>
</dbReference>
<protein>
    <recommendedName>
        <fullName evidence="1">Stage 0 sporulation protein A homolog</fullName>
    </recommendedName>
</protein>
<dbReference type="Gene3D" id="3.40.50.2300">
    <property type="match status" value="1"/>
</dbReference>
<keyword evidence="13" id="KW-1185">Reference proteome</keyword>
<dbReference type="CDD" id="cd00383">
    <property type="entry name" value="trans_reg_C"/>
    <property type="match status" value="1"/>
</dbReference>
<evidence type="ECO:0000259" key="11">
    <source>
        <dbReference type="PROSITE" id="PS51755"/>
    </source>
</evidence>
<dbReference type="SUPFAM" id="SSF52172">
    <property type="entry name" value="CheY-like"/>
    <property type="match status" value="1"/>
</dbReference>
<dbReference type="AlphaFoldDB" id="D5XC22"/>
<dbReference type="RefSeq" id="WP_013121467.1">
    <property type="nucleotide sequence ID" value="NC_014152.1"/>
</dbReference>
<keyword evidence="5 9" id="KW-0238">DNA-binding</keyword>
<evidence type="ECO:0000256" key="6">
    <source>
        <dbReference type="ARBA" id="ARBA00023163"/>
    </source>
</evidence>
<dbReference type="InterPro" id="IPR001789">
    <property type="entry name" value="Sig_transdc_resp-reg_receiver"/>
</dbReference>
<evidence type="ECO:0000313" key="12">
    <source>
        <dbReference type="EMBL" id="ADG83474.1"/>
    </source>
</evidence>
<dbReference type="Pfam" id="PF00072">
    <property type="entry name" value="Response_reg"/>
    <property type="match status" value="1"/>
</dbReference>
<dbReference type="SMART" id="SM00862">
    <property type="entry name" value="Trans_reg_C"/>
    <property type="match status" value="1"/>
</dbReference>
<evidence type="ECO:0000256" key="7">
    <source>
        <dbReference type="ARBA" id="ARBA00024867"/>
    </source>
</evidence>
<dbReference type="InterPro" id="IPR036388">
    <property type="entry name" value="WH-like_DNA-bd_sf"/>
</dbReference>
<evidence type="ECO:0000256" key="8">
    <source>
        <dbReference type="PROSITE-ProRule" id="PRU00169"/>
    </source>
</evidence>
<dbReference type="GO" id="GO:0006355">
    <property type="term" value="P:regulation of DNA-templated transcription"/>
    <property type="evidence" value="ECO:0007669"/>
    <property type="project" value="InterPro"/>
</dbReference>
<dbReference type="FunFam" id="1.10.10.10:FF:000005">
    <property type="entry name" value="Two-component system response regulator"/>
    <property type="match status" value="1"/>
</dbReference>